<evidence type="ECO:0000313" key="13">
    <source>
        <dbReference type="Proteomes" id="UP000237947"/>
    </source>
</evidence>
<evidence type="ECO:0000256" key="4">
    <source>
        <dbReference type="ARBA" id="ARBA00023015"/>
    </source>
</evidence>
<dbReference type="Pfam" id="PF00072">
    <property type="entry name" value="Response_reg"/>
    <property type="match status" value="1"/>
</dbReference>
<dbReference type="PANTHER" id="PTHR48111">
    <property type="entry name" value="REGULATOR OF RPOS"/>
    <property type="match status" value="1"/>
</dbReference>
<dbReference type="CDD" id="cd17574">
    <property type="entry name" value="REC_OmpR"/>
    <property type="match status" value="1"/>
</dbReference>
<dbReference type="PROSITE" id="PS50110">
    <property type="entry name" value="RESPONSE_REGULATORY"/>
    <property type="match status" value="1"/>
</dbReference>
<dbReference type="InterPro" id="IPR001867">
    <property type="entry name" value="OmpR/PhoB-type_DNA-bd"/>
</dbReference>
<dbReference type="OrthoDB" id="9790442at2"/>
<reference evidence="13" key="1">
    <citation type="submission" date="2018-02" db="EMBL/GenBank/DDBJ databases">
        <authorList>
            <person name="Holder M.E."/>
            <person name="Ajami N.J."/>
            <person name="Petrosino J.F."/>
        </authorList>
    </citation>
    <scope>NUCLEOTIDE SEQUENCE [LARGE SCALE GENOMIC DNA]</scope>
    <source>
        <strain evidence="13">CCUG 47711</strain>
    </source>
</reference>
<evidence type="ECO:0000256" key="9">
    <source>
        <dbReference type="PROSITE-ProRule" id="PRU01091"/>
    </source>
</evidence>
<keyword evidence="2 8" id="KW-0597">Phosphoprotein</keyword>
<dbReference type="Gene3D" id="3.40.50.2300">
    <property type="match status" value="1"/>
</dbReference>
<evidence type="ECO:0000259" key="10">
    <source>
        <dbReference type="PROSITE" id="PS50110"/>
    </source>
</evidence>
<dbReference type="Gene3D" id="1.10.10.10">
    <property type="entry name" value="Winged helix-like DNA-binding domain superfamily/Winged helix DNA-binding domain"/>
    <property type="match status" value="1"/>
</dbReference>
<dbReference type="InterPro" id="IPR036388">
    <property type="entry name" value="WH-like_DNA-bd_sf"/>
</dbReference>
<dbReference type="EMBL" id="CP027226">
    <property type="protein sequence ID" value="AVM41723.1"/>
    <property type="molecule type" value="Genomic_DNA"/>
</dbReference>
<evidence type="ECO:0000313" key="12">
    <source>
        <dbReference type="EMBL" id="AVM41723.1"/>
    </source>
</evidence>
<accession>A0A2S0KL09</accession>
<dbReference type="FunFam" id="3.40.50.2300:FF:000001">
    <property type="entry name" value="DNA-binding response regulator PhoB"/>
    <property type="match status" value="1"/>
</dbReference>
<dbReference type="AlphaFoldDB" id="A0A2S0KL09"/>
<dbReference type="RefSeq" id="WP_106011711.1">
    <property type="nucleotide sequence ID" value="NZ_CP027226.1"/>
</dbReference>
<dbReference type="Proteomes" id="UP000237947">
    <property type="component" value="Chromosome"/>
</dbReference>
<dbReference type="SMART" id="SM00862">
    <property type="entry name" value="Trans_reg_C"/>
    <property type="match status" value="1"/>
</dbReference>
<proteinExistence type="predicted"/>
<evidence type="ECO:0000256" key="5">
    <source>
        <dbReference type="ARBA" id="ARBA00023125"/>
    </source>
</evidence>
<keyword evidence="5 9" id="KW-0238">DNA-binding</keyword>
<evidence type="ECO:0000256" key="1">
    <source>
        <dbReference type="ARBA" id="ARBA00018672"/>
    </source>
</evidence>
<dbReference type="InterPro" id="IPR001789">
    <property type="entry name" value="Sig_transdc_resp-reg_receiver"/>
</dbReference>
<dbReference type="GO" id="GO:0000156">
    <property type="term" value="F:phosphorelay response regulator activity"/>
    <property type="evidence" value="ECO:0007669"/>
    <property type="project" value="TreeGrafter"/>
</dbReference>
<dbReference type="PROSITE" id="PS51755">
    <property type="entry name" value="OMPR_PHOB"/>
    <property type="match status" value="1"/>
</dbReference>
<dbReference type="GO" id="GO:0006355">
    <property type="term" value="P:regulation of DNA-templated transcription"/>
    <property type="evidence" value="ECO:0007669"/>
    <property type="project" value="InterPro"/>
</dbReference>
<feature type="domain" description="Response regulatory" evidence="10">
    <location>
        <begin position="2"/>
        <end position="115"/>
    </location>
</feature>
<dbReference type="PANTHER" id="PTHR48111:SF21">
    <property type="entry name" value="DNA-BINDING DUAL MASTER TRANSCRIPTIONAL REGULATOR RPAA"/>
    <property type="match status" value="1"/>
</dbReference>
<feature type="modified residue" description="4-aspartylphosphate" evidence="8">
    <location>
        <position position="51"/>
    </location>
</feature>
<dbReference type="GO" id="GO:0000976">
    <property type="term" value="F:transcription cis-regulatory region binding"/>
    <property type="evidence" value="ECO:0007669"/>
    <property type="project" value="TreeGrafter"/>
</dbReference>
<organism evidence="12 13">
    <name type="scientific">Fastidiosipila sanguinis</name>
    <dbReference type="NCBI Taxonomy" id="236753"/>
    <lineage>
        <taxon>Bacteria</taxon>
        <taxon>Bacillati</taxon>
        <taxon>Bacillota</taxon>
        <taxon>Clostridia</taxon>
        <taxon>Eubacteriales</taxon>
        <taxon>Oscillospiraceae</taxon>
        <taxon>Fastidiosipila</taxon>
    </lineage>
</organism>
<name>A0A2S0KL09_9FIRM</name>
<evidence type="ECO:0000256" key="2">
    <source>
        <dbReference type="ARBA" id="ARBA00022553"/>
    </source>
</evidence>
<keyword evidence="6" id="KW-0804">Transcription</keyword>
<gene>
    <name evidence="12" type="ORF">C5Q98_00085</name>
</gene>
<dbReference type="SMART" id="SM00448">
    <property type="entry name" value="REC"/>
    <property type="match status" value="1"/>
</dbReference>
<dbReference type="Pfam" id="PF00486">
    <property type="entry name" value="Trans_reg_C"/>
    <property type="match status" value="1"/>
</dbReference>
<comment type="function">
    <text evidence="7">May play the central regulatory role in sporulation. It may be an element of the effector pathway responsible for the activation of sporulation genes in response to nutritional stress. Spo0A may act in concert with spo0H (a sigma factor) to control the expression of some genes that are critical to the sporulation process.</text>
</comment>
<evidence type="ECO:0000256" key="7">
    <source>
        <dbReference type="ARBA" id="ARBA00024867"/>
    </source>
</evidence>
<feature type="domain" description="OmpR/PhoB-type" evidence="11">
    <location>
        <begin position="122"/>
        <end position="217"/>
    </location>
</feature>
<dbReference type="SUPFAM" id="SSF52172">
    <property type="entry name" value="CheY-like"/>
    <property type="match status" value="1"/>
</dbReference>
<evidence type="ECO:0000256" key="6">
    <source>
        <dbReference type="ARBA" id="ARBA00023163"/>
    </source>
</evidence>
<sequence length="218" mass="25211">MNILVVEDEKIILDGICEYLESLGYICIKAPDGQMAIEKFQNNKIDMLLLDVMLPIKNGLEVLKVVRENSKIPVLMLTALGDDETMIKSFDLLVDGYITKPFSLAVLGKRIEAIKKRYYTETEIWVYEDVRVNFSAFEATYKGQEVKLTTKEFEVLRLLCQNENQVLSRSQILDHIWEDVDDAPIDRIVDAYIKELRKKLNLDCIKTIKNVGYVLQRK</sequence>
<dbReference type="InterPro" id="IPR039420">
    <property type="entry name" value="WalR-like"/>
</dbReference>
<keyword evidence="4" id="KW-0805">Transcription regulation</keyword>
<keyword evidence="13" id="KW-1185">Reference proteome</keyword>
<evidence type="ECO:0000256" key="3">
    <source>
        <dbReference type="ARBA" id="ARBA00023012"/>
    </source>
</evidence>
<dbReference type="InterPro" id="IPR011006">
    <property type="entry name" value="CheY-like_superfamily"/>
</dbReference>
<feature type="DNA-binding region" description="OmpR/PhoB-type" evidence="9">
    <location>
        <begin position="122"/>
        <end position="217"/>
    </location>
</feature>
<dbReference type="KEGG" id="fsa:C5Q98_00085"/>
<evidence type="ECO:0000256" key="8">
    <source>
        <dbReference type="PROSITE-ProRule" id="PRU00169"/>
    </source>
</evidence>
<protein>
    <recommendedName>
        <fullName evidence="1">Stage 0 sporulation protein A homolog</fullName>
    </recommendedName>
</protein>
<evidence type="ECO:0000259" key="11">
    <source>
        <dbReference type="PROSITE" id="PS51755"/>
    </source>
</evidence>
<dbReference type="GO" id="GO:0005829">
    <property type="term" value="C:cytosol"/>
    <property type="evidence" value="ECO:0007669"/>
    <property type="project" value="TreeGrafter"/>
</dbReference>
<keyword evidence="3" id="KW-0902">Two-component regulatory system</keyword>
<dbReference type="GO" id="GO:0032993">
    <property type="term" value="C:protein-DNA complex"/>
    <property type="evidence" value="ECO:0007669"/>
    <property type="project" value="TreeGrafter"/>
</dbReference>
<dbReference type="CDD" id="cd00383">
    <property type="entry name" value="trans_reg_C"/>
    <property type="match status" value="1"/>
</dbReference>